<evidence type="ECO:0000256" key="2">
    <source>
        <dbReference type="ARBA" id="ARBA00004447"/>
    </source>
</evidence>
<evidence type="ECO:0000313" key="16">
    <source>
        <dbReference type="EMBL" id="CAB4738886.1"/>
    </source>
</evidence>
<protein>
    <recommendedName>
        <fullName evidence="5">UDP-glucuronate decarboxylase</fullName>
        <ecNumber evidence="5">4.1.1.35</ecNumber>
    </recommendedName>
</protein>
<evidence type="ECO:0000256" key="6">
    <source>
        <dbReference type="ARBA" id="ARBA00022692"/>
    </source>
</evidence>
<dbReference type="InterPro" id="IPR036291">
    <property type="entry name" value="NAD(P)-bd_dom_sf"/>
</dbReference>
<keyword evidence="8" id="KW-0735">Signal-anchor</keyword>
<keyword evidence="6" id="KW-0812">Transmembrane</keyword>
<dbReference type="GO" id="GO:0042732">
    <property type="term" value="P:D-xylose metabolic process"/>
    <property type="evidence" value="ECO:0007669"/>
    <property type="project" value="InterPro"/>
</dbReference>
<accession>A0A6J7CG37</accession>
<evidence type="ECO:0000256" key="7">
    <source>
        <dbReference type="ARBA" id="ARBA00022793"/>
    </source>
</evidence>
<keyword evidence="9" id="KW-1133">Transmembrane helix</keyword>
<dbReference type="GO" id="GO:0033320">
    <property type="term" value="P:UDP-D-xylose biosynthetic process"/>
    <property type="evidence" value="ECO:0007669"/>
    <property type="project" value="UniProtKB-UniPathway"/>
</dbReference>
<dbReference type="EMBL" id="CAEZWT010000006">
    <property type="protein sequence ID" value="CAB4659157.1"/>
    <property type="molecule type" value="Genomic_DNA"/>
</dbReference>
<keyword evidence="11" id="KW-0333">Golgi apparatus</keyword>
<dbReference type="PANTHER" id="PTHR43078:SF6">
    <property type="entry name" value="UDP-GLUCURONIC ACID DECARBOXYLASE 1"/>
    <property type="match status" value="1"/>
</dbReference>
<evidence type="ECO:0000256" key="5">
    <source>
        <dbReference type="ARBA" id="ARBA00012290"/>
    </source>
</evidence>
<dbReference type="EMBL" id="CAFBLE010000001">
    <property type="protein sequence ID" value="CAB4856045.1"/>
    <property type="molecule type" value="Genomic_DNA"/>
</dbReference>
<dbReference type="GO" id="GO:0032580">
    <property type="term" value="C:Golgi cisterna membrane"/>
    <property type="evidence" value="ECO:0007669"/>
    <property type="project" value="UniProtKB-SubCell"/>
</dbReference>
<evidence type="ECO:0000313" key="19">
    <source>
        <dbReference type="EMBL" id="CAB5056678.1"/>
    </source>
</evidence>
<evidence type="ECO:0000256" key="8">
    <source>
        <dbReference type="ARBA" id="ARBA00022968"/>
    </source>
</evidence>
<evidence type="ECO:0000256" key="13">
    <source>
        <dbReference type="ARBA" id="ARBA00023239"/>
    </source>
</evidence>
<evidence type="ECO:0000256" key="4">
    <source>
        <dbReference type="ARBA" id="ARBA00007505"/>
    </source>
</evidence>
<evidence type="ECO:0000313" key="17">
    <source>
        <dbReference type="EMBL" id="CAB4856045.1"/>
    </source>
</evidence>
<evidence type="ECO:0000313" key="15">
    <source>
        <dbReference type="EMBL" id="CAB4659157.1"/>
    </source>
</evidence>
<dbReference type="AlphaFoldDB" id="A0A6J7CG37"/>
<comment type="cofactor">
    <cofactor evidence="1">
        <name>NAD(+)</name>
        <dbReference type="ChEBI" id="CHEBI:57540"/>
    </cofactor>
</comment>
<reference evidence="17" key="1">
    <citation type="submission" date="2020-05" db="EMBL/GenBank/DDBJ databases">
        <authorList>
            <person name="Chiriac C."/>
            <person name="Salcher M."/>
            <person name="Ghai R."/>
            <person name="Kavagutti S V."/>
        </authorList>
    </citation>
    <scope>NUCLEOTIDE SEQUENCE</scope>
</reference>
<dbReference type="GO" id="GO:0048040">
    <property type="term" value="F:UDP-glucuronate decarboxylase activity"/>
    <property type="evidence" value="ECO:0007669"/>
    <property type="project" value="UniProtKB-EC"/>
</dbReference>
<sequence>MRVLVTGGAGFIGSHLCDRLIADGHQVCVLDNLETGQLSNLEGAQASGQLAFINGSVLDAPLVERLVSENDFTYHLAAAVGVFNILDKPLASLMTNIRGTENVLDASLKHSRPVLIASSSEVYGKNISDSLQEDDSRILGSPLMLRWSYSQAKAIDETLAFAFYQDANLQVRIVRFFNTVGPRQLGAYGMVVPRFVEAALANKDIQIYGDGNQTRCFGHVADIIDALIAVTSTDKTIGTVVNIGNSEEISINDLASKIIAATGSASKVVHVSYEQAYKVGFEDMERRVPNIDRIKELTGWAPKRNLETIIKDVADYIKSK</sequence>
<evidence type="ECO:0000256" key="1">
    <source>
        <dbReference type="ARBA" id="ARBA00001911"/>
    </source>
</evidence>
<dbReference type="EC" id="4.1.1.35" evidence="5"/>
<evidence type="ECO:0000259" key="14">
    <source>
        <dbReference type="Pfam" id="PF16363"/>
    </source>
</evidence>
<dbReference type="PANTHER" id="PTHR43078">
    <property type="entry name" value="UDP-GLUCURONIC ACID DECARBOXYLASE-RELATED"/>
    <property type="match status" value="1"/>
</dbReference>
<dbReference type="EMBL" id="CAFBQL010000003">
    <property type="protein sequence ID" value="CAB5056678.1"/>
    <property type="molecule type" value="Genomic_DNA"/>
</dbReference>
<keyword evidence="13" id="KW-0456">Lyase</keyword>
<dbReference type="GO" id="GO:0070403">
    <property type="term" value="F:NAD+ binding"/>
    <property type="evidence" value="ECO:0007669"/>
    <property type="project" value="InterPro"/>
</dbReference>
<evidence type="ECO:0000256" key="10">
    <source>
        <dbReference type="ARBA" id="ARBA00023027"/>
    </source>
</evidence>
<evidence type="ECO:0000256" key="12">
    <source>
        <dbReference type="ARBA" id="ARBA00023136"/>
    </source>
</evidence>
<dbReference type="InterPro" id="IPR016040">
    <property type="entry name" value="NAD(P)-bd_dom"/>
</dbReference>
<keyword evidence="10" id="KW-0520">NAD</keyword>
<dbReference type="Pfam" id="PF16363">
    <property type="entry name" value="GDP_Man_Dehyd"/>
    <property type="match status" value="1"/>
</dbReference>
<name>A0A6J7CG37_9ZZZZ</name>
<evidence type="ECO:0000256" key="9">
    <source>
        <dbReference type="ARBA" id="ARBA00022989"/>
    </source>
</evidence>
<gene>
    <name evidence="15" type="ORF">UFOPK2289_00372</name>
    <name evidence="16" type="ORF">UFOPK2822_00025</name>
    <name evidence="17" type="ORF">UFOPK3346_00148</name>
    <name evidence="18" type="ORF">UFOPK3670_00456</name>
    <name evidence="19" type="ORF">UFOPK4308_00648</name>
</gene>
<dbReference type="EMBL" id="CAEZZC010000001">
    <property type="protein sequence ID" value="CAB4738886.1"/>
    <property type="molecule type" value="Genomic_DNA"/>
</dbReference>
<dbReference type="SUPFAM" id="SSF51735">
    <property type="entry name" value="NAD(P)-binding Rossmann-fold domains"/>
    <property type="match status" value="1"/>
</dbReference>
<comment type="pathway">
    <text evidence="3">Nucleotide-sugar biosynthesis; UDP-alpha-D-xylose biosynthesis; UDP-alpha-D-xylose from UDP-alpha-D-glucuronate: step 1/1.</text>
</comment>
<dbReference type="InterPro" id="IPR044516">
    <property type="entry name" value="UXS-like"/>
</dbReference>
<dbReference type="Gene3D" id="3.40.50.720">
    <property type="entry name" value="NAD(P)-binding Rossmann-like Domain"/>
    <property type="match status" value="1"/>
</dbReference>
<keyword evidence="7" id="KW-0210">Decarboxylase</keyword>
<dbReference type="EMBL" id="CAFBMV010000003">
    <property type="protein sequence ID" value="CAB4917728.1"/>
    <property type="molecule type" value="Genomic_DNA"/>
</dbReference>
<keyword evidence="12" id="KW-0472">Membrane</keyword>
<evidence type="ECO:0000256" key="11">
    <source>
        <dbReference type="ARBA" id="ARBA00023034"/>
    </source>
</evidence>
<comment type="similarity">
    <text evidence="4">Belongs to the NAD(P)-dependent epimerase/dehydratase family. UDP-glucuronic acid decarboxylase subfamily.</text>
</comment>
<organism evidence="17">
    <name type="scientific">freshwater metagenome</name>
    <dbReference type="NCBI Taxonomy" id="449393"/>
    <lineage>
        <taxon>unclassified sequences</taxon>
        <taxon>metagenomes</taxon>
        <taxon>ecological metagenomes</taxon>
    </lineage>
</organism>
<dbReference type="UniPathway" id="UPA00796">
    <property type="reaction ID" value="UER00771"/>
</dbReference>
<evidence type="ECO:0000313" key="18">
    <source>
        <dbReference type="EMBL" id="CAB4917728.1"/>
    </source>
</evidence>
<feature type="domain" description="NAD(P)-binding" evidence="14">
    <location>
        <begin position="4"/>
        <end position="312"/>
    </location>
</feature>
<comment type="subcellular location">
    <subcellularLocation>
        <location evidence="2">Golgi apparatus</location>
        <location evidence="2">Golgi stack membrane</location>
        <topology evidence="2">Single-pass type II membrane protein</topology>
    </subcellularLocation>
</comment>
<proteinExistence type="inferred from homology"/>
<evidence type="ECO:0000256" key="3">
    <source>
        <dbReference type="ARBA" id="ARBA00005100"/>
    </source>
</evidence>